<dbReference type="InterPro" id="IPR001307">
    <property type="entry name" value="Thiosulphate_STrfase_CS"/>
</dbReference>
<evidence type="ECO:0000259" key="1">
    <source>
        <dbReference type="PROSITE" id="PS50206"/>
    </source>
</evidence>
<feature type="domain" description="Rhodanese" evidence="1">
    <location>
        <begin position="15"/>
        <end position="102"/>
    </location>
</feature>
<organism evidence="2">
    <name type="scientific">freshwater metagenome</name>
    <dbReference type="NCBI Taxonomy" id="449393"/>
    <lineage>
        <taxon>unclassified sequences</taxon>
        <taxon>metagenomes</taxon>
        <taxon>ecological metagenomes</taxon>
    </lineage>
</organism>
<proteinExistence type="predicted"/>
<dbReference type="InterPro" id="IPR050229">
    <property type="entry name" value="GlpE_sulfurtransferase"/>
</dbReference>
<name>A0A6J7APR9_9ZZZZ</name>
<gene>
    <name evidence="2" type="ORF">UFOPK3139_02090</name>
</gene>
<dbReference type="PANTHER" id="PTHR43031:SF1">
    <property type="entry name" value="PYRIDINE NUCLEOTIDE-DISULPHIDE OXIDOREDUCTASE"/>
    <property type="match status" value="1"/>
</dbReference>
<dbReference type="SMART" id="SM00450">
    <property type="entry name" value="RHOD"/>
    <property type="match status" value="1"/>
</dbReference>
<reference evidence="2" key="1">
    <citation type="submission" date="2020-05" db="EMBL/GenBank/DDBJ databases">
        <authorList>
            <person name="Chiriac C."/>
            <person name="Salcher M."/>
            <person name="Ghai R."/>
            <person name="Kavagutti S V."/>
        </authorList>
    </citation>
    <scope>NUCLEOTIDE SEQUENCE</scope>
</reference>
<protein>
    <submittedName>
        <fullName evidence="2">Unannotated protein</fullName>
    </submittedName>
</protein>
<dbReference type="CDD" id="cd00158">
    <property type="entry name" value="RHOD"/>
    <property type="match status" value="1"/>
</dbReference>
<dbReference type="SUPFAM" id="SSF52821">
    <property type="entry name" value="Rhodanese/Cell cycle control phosphatase"/>
    <property type="match status" value="1"/>
</dbReference>
<sequence length="107" mass="11259">MDVPEIDVDELAVLREQGARVFDVREPDEYTEAHVPGALLIPLGTVPDNLEQFPTEGPVYVICAAGGRSRTASTFLRSNGVDAVNIAGGTKAWLAAGFPFISGTDAG</sequence>
<dbReference type="GO" id="GO:0004792">
    <property type="term" value="F:thiosulfate-cyanide sulfurtransferase activity"/>
    <property type="evidence" value="ECO:0007669"/>
    <property type="project" value="InterPro"/>
</dbReference>
<dbReference type="Pfam" id="PF00581">
    <property type="entry name" value="Rhodanese"/>
    <property type="match status" value="1"/>
</dbReference>
<dbReference type="InterPro" id="IPR001763">
    <property type="entry name" value="Rhodanese-like_dom"/>
</dbReference>
<dbReference type="InterPro" id="IPR036873">
    <property type="entry name" value="Rhodanese-like_dom_sf"/>
</dbReference>
<evidence type="ECO:0000313" key="2">
    <source>
        <dbReference type="EMBL" id="CAB4834448.1"/>
    </source>
</evidence>
<accession>A0A6J7APR9</accession>
<dbReference type="EMBL" id="CAFABA010000096">
    <property type="protein sequence ID" value="CAB4834448.1"/>
    <property type="molecule type" value="Genomic_DNA"/>
</dbReference>
<dbReference type="PROSITE" id="PS00380">
    <property type="entry name" value="RHODANESE_1"/>
    <property type="match status" value="1"/>
</dbReference>
<dbReference type="AlphaFoldDB" id="A0A6J7APR9"/>
<dbReference type="PANTHER" id="PTHR43031">
    <property type="entry name" value="FAD-DEPENDENT OXIDOREDUCTASE"/>
    <property type="match status" value="1"/>
</dbReference>
<dbReference type="Gene3D" id="3.40.250.10">
    <property type="entry name" value="Rhodanese-like domain"/>
    <property type="match status" value="1"/>
</dbReference>
<dbReference type="PROSITE" id="PS50206">
    <property type="entry name" value="RHODANESE_3"/>
    <property type="match status" value="1"/>
</dbReference>